<name>A0A4Q0Z9M8_9BACT</name>
<dbReference type="AlphaFoldDB" id="A0A4Q0Z9M8"/>
<dbReference type="PANTHER" id="PTHR43228">
    <property type="entry name" value="TWO-COMPONENT RESPONSE REGULATOR"/>
    <property type="match status" value="1"/>
</dbReference>
<organism evidence="3 4">
    <name type="scientific">Arcobacter cloacae</name>
    <dbReference type="NCBI Taxonomy" id="1054034"/>
    <lineage>
        <taxon>Bacteria</taxon>
        <taxon>Pseudomonadati</taxon>
        <taxon>Campylobacterota</taxon>
        <taxon>Epsilonproteobacteria</taxon>
        <taxon>Campylobacterales</taxon>
        <taxon>Arcobacteraceae</taxon>
        <taxon>Arcobacter</taxon>
    </lineage>
</organism>
<feature type="domain" description="Response regulatory" evidence="2">
    <location>
        <begin position="18"/>
        <end position="132"/>
    </location>
</feature>
<dbReference type="InterPro" id="IPR011006">
    <property type="entry name" value="CheY-like_superfamily"/>
</dbReference>
<dbReference type="RefSeq" id="WP_128987593.1">
    <property type="nucleotide sequence ID" value="NZ_PDJZ01000025.1"/>
</dbReference>
<sequence length="367" mass="42979">MENIENLKILQTMAKEFTILFVEDSKALQKQVVIFLEKFFKKVYIASDGIEGLELYKNKKPDLIITDLTMPKMNGHDMIREIKKIDADIEIIILSAHSDPDNLMTSFHIGVSDFIQKPITVPKMVTVFLKVLSNINRKKEQINTLIKNNNTLQNDDILNFIYEDNLEFDLINYYKGVPIINSGKIIELNEDKISVKTTFEQLMAIKHEKMTVIDCAEINENLLCKLLFIDFDNYVVKLQKDKIFFPDSKHRNLLMVEPNLFLNAKLEKDNFEKTIKVLLISLKEIKFEIKKDSLVLSKHDNIKLILEFDEQKIFVEGTVFKIEDQEKLNLITMFVKNGTENQQLLEKYIYSTEVKIIEEFKKLYLHN</sequence>
<dbReference type="InterPro" id="IPR001789">
    <property type="entry name" value="Sig_transdc_resp-reg_receiver"/>
</dbReference>
<dbReference type="SMART" id="SM00448">
    <property type="entry name" value="REC"/>
    <property type="match status" value="1"/>
</dbReference>
<proteinExistence type="predicted"/>
<dbReference type="Gene3D" id="3.40.50.2300">
    <property type="match status" value="1"/>
</dbReference>
<dbReference type="PROSITE" id="PS50110">
    <property type="entry name" value="RESPONSE_REGULATORY"/>
    <property type="match status" value="1"/>
</dbReference>
<keyword evidence="1" id="KW-0597">Phosphoprotein</keyword>
<dbReference type="CDD" id="cd00156">
    <property type="entry name" value="REC"/>
    <property type="match status" value="1"/>
</dbReference>
<dbReference type="InterPro" id="IPR052048">
    <property type="entry name" value="ST_Response_Regulator"/>
</dbReference>
<dbReference type="EMBL" id="PDJZ01000025">
    <property type="protein sequence ID" value="RXJ82847.1"/>
    <property type="molecule type" value="Genomic_DNA"/>
</dbReference>
<evidence type="ECO:0000313" key="4">
    <source>
        <dbReference type="Proteomes" id="UP000290870"/>
    </source>
</evidence>
<dbReference type="Proteomes" id="UP000290870">
    <property type="component" value="Unassembled WGS sequence"/>
</dbReference>
<dbReference type="GO" id="GO:0000160">
    <property type="term" value="P:phosphorelay signal transduction system"/>
    <property type="evidence" value="ECO:0007669"/>
    <property type="project" value="InterPro"/>
</dbReference>
<evidence type="ECO:0000313" key="3">
    <source>
        <dbReference type="EMBL" id="RXJ82847.1"/>
    </source>
</evidence>
<gene>
    <name evidence="3" type="ORF">CRU90_12420</name>
</gene>
<dbReference type="Pfam" id="PF00072">
    <property type="entry name" value="Response_reg"/>
    <property type="match status" value="1"/>
</dbReference>
<dbReference type="SUPFAM" id="SSF52172">
    <property type="entry name" value="CheY-like"/>
    <property type="match status" value="1"/>
</dbReference>
<evidence type="ECO:0000256" key="1">
    <source>
        <dbReference type="PROSITE-ProRule" id="PRU00169"/>
    </source>
</evidence>
<accession>A0A4Q0Z9M8</accession>
<feature type="modified residue" description="4-aspartylphosphate" evidence="1">
    <location>
        <position position="67"/>
    </location>
</feature>
<dbReference type="PANTHER" id="PTHR43228:SF1">
    <property type="entry name" value="TWO-COMPONENT RESPONSE REGULATOR ARR22"/>
    <property type="match status" value="1"/>
</dbReference>
<reference evidence="3 4" key="1">
    <citation type="submission" date="2017-10" db="EMBL/GenBank/DDBJ databases">
        <title>Genomics of the genus Arcobacter.</title>
        <authorList>
            <person name="Perez-Cataluna A."/>
            <person name="Figueras M.J."/>
        </authorList>
    </citation>
    <scope>NUCLEOTIDE SEQUENCE [LARGE SCALE GENOMIC DNA]</scope>
    <source>
        <strain evidence="3 4">F26</strain>
    </source>
</reference>
<protein>
    <recommendedName>
        <fullName evidence="2">Response regulatory domain-containing protein</fullName>
    </recommendedName>
</protein>
<dbReference type="OrthoDB" id="5349310at2"/>
<evidence type="ECO:0000259" key="2">
    <source>
        <dbReference type="PROSITE" id="PS50110"/>
    </source>
</evidence>
<comment type="caution">
    <text evidence="3">The sequence shown here is derived from an EMBL/GenBank/DDBJ whole genome shotgun (WGS) entry which is preliminary data.</text>
</comment>